<evidence type="ECO:0000313" key="1">
    <source>
        <dbReference type="EMBL" id="GGR21666.1"/>
    </source>
</evidence>
<reference evidence="1" key="2">
    <citation type="submission" date="2020-09" db="EMBL/GenBank/DDBJ databases">
        <authorList>
            <person name="Sun Q."/>
            <person name="Ohkuma M."/>
        </authorList>
    </citation>
    <scope>NUCLEOTIDE SEQUENCE</scope>
    <source>
        <strain evidence="1">JCM 3346</strain>
    </source>
</reference>
<comment type="caution">
    <text evidence="1">The sequence shown here is derived from an EMBL/GenBank/DDBJ whole genome shotgun (WGS) entry which is preliminary data.</text>
</comment>
<proteinExistence type="predicted"/>
<dbReference type="Proteomes" id="UP000610303">
    <property type="component" value="Unassembled WGS sequence"/>
</dbReference>
<reference evidence="1" key="1">
    <citation type="journal article" date="2014" name="Int. J. Syst. Evol. Microbiol.">
        <title>Complete genome sequence of Corynebacterium casei LMG S-19264T (=DSM 44701T), isolated from a smear-ripened cheese.</title>
        <authorList>
            <consortium name="US DOE Joint Genome Institute (JGI-PGF)"/>
            <person name="Walter F."/>
            <person name="Albersmeier A."/>
            <person name="Kalinowski J."/>
            <person name="Ruckert C."/>
        </authorList>
    </citation>
    <scope>NUCLEOTIDE SEQUENCE</scope>
    <source>
        <strain evidence="1">JCM 3346</strain>
    </source>
</reference>
<dbReference type="EMBL" id="BMRJ01000001">
    <property type="protein sequence ID" value="GGR21666.1"/>
    <property type="molecule type" value="Genomic_DNA"/>
</dbReference>
<name>A0A918CEX0_AGRME</name>
<dbReference type="AlphaFoldDB" id="A0A918CEX0"/>
<accession>A0A918CEX0</accession>
<evidence type="ECO:0000313" key="2">
    <source>
        <dbReference type="Proteomes" id="UP000610303"/>
    </source>
</evidence>
<keyword evidence="2" id="KW-1185">Reference proteome</keyword>
<sequence>MRSSPPGFIGEFAEGVGHRGLGLSGIWTTLDTKNPLRPRQKGPRSMRRTALLAPACLAALVLAGCSSAPTEASIGEQLEVGVRQAEVDATAAVTVTEVSSMSVAEAKGELQLPDAYDDGTVFLVRFEAVLLEGEYPEDSVYGFGIENWAAAGKDDVDVVTINARPDVNVDGCAVFSRDDAKEFASGAEVSSCALFASERADAAIESVVYGQKSVSRRGSGDGWAWTVNG</sequence>
<protein>
    <submittedName>
        <fullName evidence="1">Uncharacterized protein</fullName>
    </submittedName>
</protein>
<organism evidence="1 2">
    <name type="scientific">Agromyces mediolanus</name>
    <name type="common">Corynebacterium mediolanum</name>
    <dbReference type="NCBI Taxonomy" id="41986"/>
    <lineage>
        <taxon>Bacteria</taxon>
        <taxon>Bacillati</taxon>
        <taxon>Actinomycetota</taxon>
        <taxon>Actinomycetes</taxon>
        <taxon>Micrococcales</taxon>
        <taxon>Microbacteriaceae</taxon>
        <taxon>Agromyces</taxon>
    </lineage>
</organism>
<gene>
    <name evidence="1" type="ORF">GCM10010196_13990</name>
</gene>